<name>A0A0F9F4G7_9ZZZZ</name>
<dbReference type="Gene3D" id="3.30.160.60">
    <property type="entry name" value="Classic Zinc Finger"/>
    <property type="match status" value="1"/>
</dbReference>
<dbReference type="SUPFAM" id="SSF57667">
    <property type="entry name" value="beta-beta-alpha zinc fingers"/>
    <property type="match status" value="1"/>
</dbReference>
<dbReference type="PROSITE" id="PS50157">
    <property type="entry name" value="ZINC_FINGER_C2H2_2"/>
    <property type="match status" value="1"/>
</dbReference>
<feature type="region of interest" description="Disordered" evidence="1">
    <location>
        <begin position="145"/>
        <end position="167"/>
    </location>
</feature>
<gene>
    <name evidence="3" type="ORF">LCGC14_2350250</name>
</gene>
<evidence type="ECO:0000256" key="1">
    <source>
        <dbReference type="SAM" id="MobiDB-lite"/>
    </source>
</evidence>
<feature type="domain" description="C2H2-type" evidence="2">
    <location>
        <begin position="205"/>
        <end position="232"/>
    </location>
</feature>
<feature type="region of interest" description="Disordered" evidence="1">
    <location>
        <begin position="222"/>
        <end position="252"/>
    </location>
</feature>
<feature type="compositionally biased region" description="Acidic residues" evidence="1">
    <location>
        <begin position="231"/>
        <end position="244"/>
    </location>
</feature>
<feature type="compositionally biased region" description="Basic and acidic residues" evidence="1">
    <location>
        <begin position="147"/>
        <end position="164"/>
    </location>
</feature>
<feature type="region of interest" description="Disordered" evidence="1">
    <location>
        <begin position="182"/>
        <end position="204"/>
    </location>
</feature>
<protein>
    <recommendedName>
        <fullName evidence="2">C2H2-type domain-containing protein</fullName>
    </recommendedName>
</protein>
<dbReference type="PROSITE" id="PS00028">
    <property type="entry name" value="ZINC_FINGER_C2H2_1"/>
    <property type="match status" value="1"/>
</dbReference>
<dbReference type="EMBL" id="LAZR01034201">
    <property type="protein sequence ID" value="KKL45977.1"/>
    <property type="molecule type" value="Genomic_DNA"/>
</dbReference>
<accession>A0A0F9F4G7</accession>
<comment type="caution">
    <text evidence="3">The sequence shown here is derived from an EMBL/GenBank/DDBJ whole genome shotgun (WGS) entry which is preliminary data.</text>
</comment>
<dbReference type="SMART" id="SM00355">
    <property type="entry name" value="ZnF_C2H2"/>
    <property type="match status" value="2"/>
</dbReference>
<dbReference type="Pfam" id="PF00096">
    <property type="entry name" value="zf-C2H2"/>
    <property type="match status" value="1"/>
</dbReference>
<sequence length="252" mass="28107">MTTDVELAARVDSARPTSGYYRQPDGWITVSPITELEQIQYEKDGWERLRKYGRVEMTNAYAVNHPLEGLLMRGGAEELCLEQIIQSGFPLTPPLIPVCDRLLNQYHKRHDPECWEGAEPAYFPQLEGRDFRGYQCRFCATTPHPTQEARDQHEGVAHKDEKSGIRTGETLADSLATALKESGGVSVAPKAAPTPDSELQTRNPYACGICPESFTRAAELTKHIKKHQEPADEQEEEPVEELDTESATGTPA</sequence>
<evidence type="ECO:0000259" key="2">
    <source>
        <dbReference type="PROSITE" id="PS50157"/>
    </source>
</evidence>
<reference evidence="3" key="1">
    <citation type="journal article" date="2015" name="Nature">
        <title>Complex archaea that bridge the gap between prokaryotes and eukaryotes.</title>
        <authorList>
            <person name="Spang A."/>
            <person name="Saw J.H."/>
            <person name="Jorgensen S.L."/>
            <person name="Zaremba-Niedzwiedzka K."/>
            <person name="Martijn J."/>
            <person name="Lind A.E."/>
            <person name="van Eijk R."/>
            <person name="Schleper C."/>
            <person name="Guy L."/>
            <person name="Ettema T.J."/>
        </authorList>
    </citation>
    <scope>NUCLEOTIDE SEQUENCE</scope>
</reference>
<proteinExistence type="predicted"/>
<dbReference type="AlphaFoldDB" id="A0A0F9F4G7"/>
<dbReference type="InterPro" id="IPR036236">
    <property type="entry name" value="Znf_C2H2_sf"/>
</dbReference>
<dbReference type="InterPro" id="IPR013087">
    <property type="entry name" value="Znf_C2H2_type"/>
</dbReference>
<evidence type="ECO:0000313" key="3">
    <source>
        <dbReference type="EMBL" id="KKL45977.1"/>
    </source>
</evidence>
<organism evidence="3">
    <name type="scientific">marine sediment metagenome</name>
    <dbReference type="NCBI Taxonomy" id="412755"/>
    <lineage>
        <taxon>unclassified sequences</taxon>
        <taxon>metagenomes</taxon>
        <taxon>ecological metagenomes</taxon>
    </lineage>
</organism>